<evidence type="ECO:0000313" key="3">
    <source>
        <dbReference type="EMBL" id="KAK7389747.1"/>
    </source>
</evidence>
<dbReference type="Gene3D" id="3.30.420.40">
    <property type="match status" value="2"/>
</dbReference>
<dbReference type="AlphaFoldDB" id="A0AAN9S5S6"/>
<dbReference type="Pfam" id="PF00012">
    <property type="entry name" value="HSP70"/>
    <property type="match status" value="1"/>
</dbReference>
<proteinExistence type="predicted"/>
<dbReference type="Proteomes" id="UP001386955">
    <property type="component" value="Unassembled WGS sequence"/>
</dbReference>
<evidence type="ECO:0000313" key="4">
    <source>
        <dbReference type="Proteomes" id="UP001386955"/>
    </source>
</evidence>
<dbReference type="InterPro" id="IPR013126">
    <property type="entry name" value="Hsp_70_fam"/>
</dbReference>
<accession>A0AAN9S5S6</accession>
<reference evidence="3 4" key="1">
    <citation type="submission" date="2024-01" db="EMBL/GenBank/DDBJ databases">
        <title>The genomes of 5 underutilized Papilionoideae crops provide insights into root nodulation and disease resistanc.</title>
        <authorList>
            <person name="Jiang F."/>
        </authorList>
    </citation>
    <scope>NUCLEOTIDE SEQUENCE [LARGE SCALE GENOMIC DNA]</scope>
    <source>
        <strain evidence="3">DUOXIRENSHENG_FW03</strain>
        <tissue evidence="3">Leaves</tissue>
    </source>
</reference>
<keyword evidence="2" id="KW-0067">ATP-binding</keyword>
<keyword evidence="1" id="KW-0547">Nucleotide-binding</keyword>
<keyword evidence="4" id="KW-1185">Reference proteome</keyword>
<organism evidence="3 4">
    <name type="scientific">Psophocarpus tetragonolobus</name>
    <name type="common">Winged bean</name>
    <name type="synonym">Dolichos tetragonolobus</name>
    <dbReference type="NCBI Taxonomy" id="3891"/>
    <lineage>
        <taxon>Eukaryota</taxon>
        <taxon>Viridiplantae</taxon>
        <taxon>Streptophyta</taxon>
        <taxon>Embryophyta</taxon>
        <taxon>Tracheophyta</taxon>
        <taxon>Spermatophyta</taxon>
        <taxon>Magnoliopsida</taxon>
        <taxon>eudicotyledons</taxon>
        <taxon>Gunneridae</taxon>
        <taxon>Pentapetalae</taxon>
        <taxon>rosids</taxon>
        <taxon>fabids</taxon>
        <taxon>Fabales</taxon>
        <taxon>Fabaceae</taxon>
        <taxon>Papilionoideae</taxon>
        <taxon>50 kb inversion clade</taxon>
        <taxon>NPAAA clade</taxon>
        <taxon>indigoferoid/millettioid clade</taxon>
        <taxon>Phaseoleae</taxon>
        <taxon>Psophocarpus</taxon>
    </lineage>
</organism>
<comment type="caution">
    <text evidence="3">The sequence shown here is derived from an EMBL/GenBank/DDBJ whole genome shotgun (WGS) entry which is preliminary data.</text>
</comment>
<dbReference type="GO" id="GO:0005524">
    <property type="term" value="F:ATP binding"/>
    <property type="evidence" value="ECO:0007669"/>
    <property type="project" value="UniProtKB-KW"/>
</dbReference>
<gene>
    <name evidence="3" type="ORF">VNO78_25038</name>
</gene>
<dbReference type="EMBL" id="JAYMYS010000006">
    <property type="protein sequence ID" value="KAK7389747.1"/>
    <property type="molecule type" value="Genomic_DNA"/>
</dbReference>
<dbReference type="GO" id="GO:0140662">
    <property type="term" value="F:ATP-dependent protein folding chaperone"/>
    <property type="evidence" value="ECO:0007669"/>
    <property type="project" value="InterPro"/>
</dbReference>
<evidence type="ECO:0000256" key="2">
    <source>
        <dbReference type="ARBA" id="ARBA00022840"/>
    </source>
</evidence>
<sequence>MSLASQPVISHGSLGCLSLCLLRKEQNEESPEDVLVNEPTAAAIAYGLDKKASREGEQNMLIFDLGGDFRRKHTDISGNARALSLEK</sequence>
<protein>
    <submittedName>
        <fullName evidence="3">Uncharacterized protein</fullName>
    </submittedName>
</protein>
<evidence type="ECO:0000256" key="1">
    <source>
        <dbReference type="ARBA" id="ARBA00022741"/>
    </source>
</evidence>
<name>A0AAN9S5S6_PSOTE</name>